<evidence type="ECO:0000256" key="4">
    <source>
        <dbReference type="ARBA" id="ARBA00022692"/>
    </source>
</evidence>
<organism evidence="13 14">
    <name type="scientific">Geotrichum candidum</name>
    <name type="common">Oospora lactis</name>
    <name type="synonym">Dipodascus geotrichum</name>
    <dbReference type="NCBI Taxonomy" id="1173061"/>
    <lineage>
        <taxon>Eukaryota</taxon>
        <taxon>Fungi</taxon>
        <taxon>Dikarya</taxon>
        <taxon>Ascomycota</taxon>
        <taxon>Saccharomycotina</taxon>
        <taxon>Dipodascomycetes</taxon>
        <taxon>Dipodascales</taxon>
        <taxon>Dipodascaceae</taxon>
        <taxon>Geotrichum</taxon>
    </lineage>
</organism>
<name>A0A0J9X4M7_GEOCN</name>
<feature type="transmembrane region" description="Helical" evidence="12">
    <location>
        <begin position="447"/>
        <end position="464"/>
    </location>
</feature>
<dbReference type="PANTHER" id="PTHR43448">
    <property type="entry name" value="PROTOHEME IX FARNESYLTRANSFERASE, MITOCHONDRIAL"/>
    <property type="match status" value="1"/>
</dbReference>
<dbReference type="AlphaFoldDB" id="A0A0J9X4M7"/>
<dbReference type="EC" id="2.5.1.-" evidence="11"/>
<dbReference type="EMBL" id="CCBN010000003">
    <property type="protein sequence ID" value="CDO52396.1"/>
    <property type="molecule type" value="Genomic_DNA"/>
</dbReference>
<feature type="transmembrane region" description="Helical" evidence="12">
    <location>
        <begin position="312"/>
        <end position="332"/>
    </location>
</feature>
<dbReference type="InterPro" id="IPR006369">
    <property type="entry name" value="Protohaem_IX_farnesylTrfase"/>
</dbReference>
<accession>A0A0J9X4M7</accession>
<feature type="transmembrane region" description="Helical" evidence="12">
    <location>
        <begin position="287"/>
        <end position="306"/>
    </location>
</feature>
<keyword evidence="3 11" id="KW-0808">Transferase</keyword>
<evidence type="ECO:0000256" key="5">
    <source>
        <dbReference type="ARBA" id="ARBA00022946"/>
    </source>
</evidence>
<keyword evidence="6 12" id="KW-1133">Transmembrane helix</keyword>
<feature type="transmembrane region" description="Helical" evidence="12">
    <location>
        <begin position="262"/>
        <end position="280"/>
    </location>
</feature>
<evidence type="ECO:0000256" key="12">
    <source>
        <dbReference type="SAM" id="Phobius"/>
    </source>
</evidence>
<gene>
    <name evidence="13" type="ORF">BN980_GECA03s01209g</name>
</gene>
<dbReference type="CDD" id="cd13957">
    <property type="entry name" value="PT_UbiA_Cox10"/>
    <property type="match status" value="1"/>
</dbReference>
<comment type="caution">
    <text evidence="13">The sequence shown here is derived from an EMBL/GenBank/DDBJ whole genome shotgun (WGS) entry which is preliminary data.</text>
</comment>
<dbReference type="FunFam" id="1.10.357.140:FF:000004">
    <property type="entry name" value="Protoheme IX farnesyltransferase, mitochondrial"/>
    <property type="match status" value="1"/>
</dbReference>
<sequence>MLLYKISSARATLSQQKSLKLVLNNGLRSFGSEKSRRRRRFSSTSALLANSASSTAPNTIPDFLSNTFLSTFTSSTKNSSNDTKPESAVAADVDATAAAPVASFPTTTPFPIPSADSNVIGRPPVEDFAAKAFSCTDAQTVTPRSRSKPRTKELSPIAPYIALTKPRLTALVVLSAMSSYALTPYDATLSQLMFLTLGTTLTSGAANAINMGREHIFDGLMTRTRARPVVRKLITPNDAFTFAGVSGTLGVAALYFGVNPTVALLGGANIALYSGLYTTLKRRSITNTWVGAVVGAVPPLMGWAASSSLSDPGAWFLAGLLYAWQFPHFNALSYSIRDEYRRAGYVMTAWTSPALNARVALRYSIAMFPLCIGLSYFGVTDWVFALDSSIVNGWLTYQAYKFWLEHRNSPKVANHNGQLIDPNYKFKSSSSGSAGSGGASNGFARKLFWGSVIHLPAVLVLAMMHKKGQWDWLFGPDEEEAF</sequence>
<dbReference type="PIRSF" id="PIRSF001773">
    <property type="entry name" value="COX10"/>
    <property type="match status" value="1"/>
</dbReference>
<evidence type="ECO:0000256" key="1">
    <source>
        <dbReference type="ARBA" id="ARBA00004225"/>
    </source>
</evidence>
<comment type="similarity">
    <text evidence="11">Belongs to the ubiA prenyltransferase family.</text>
</comment>
<evidence type="ECO:0000256" key="8">
    <source>
        <dbReference type="ARBA" id="ARBA00023133"/>
    </source>
</evidence>
<evidence type="ECO:0000256" key="9">
    <source>
        <dbReference type="ARBA" id="ARBA00023136"/>
    </source>
</evidence>
<feature type="transmembrane region" description="Helical" evidence="12">
    <location>
        <begin position="360"/>
        <end position="379"/>
    </location>
</feature>
<dbReference type="InterPro" id="IPR016315">
    <property type="entry name" value="Protohaem_IX_farnesylTrfase_mt"/>
</dbReference>
<dbReference type="InterPro" id="IPR030470">
    <property type="entry name" value="UbiA_prenylTrfase_CS"/>
</dbReference>
<dbReference type="HAMAP" id="MF_00154">
    <property type="entry name" value="CyoE_CtaB"/>
    <property type="match status" value="1"/>
</dbReference>
<dbReference type="STRING" id="1173061.A0A0J9X4M7"/>
<dbReference type="PANTHER" id="PTHR43448:SF2">
    <property type="entry name" value="PROTOHEME IX FARNESYLTRANSFERASE, MITOCHONDRIAL"/>
    <property type="match status" value="1"/>
</dbReference>
<evidence type="ECO:0000256" key="10">
    <source>
        <dbReference type="ARBA" id="ARBA00030253"/>
    </source>
</evidence>
<reference evidence="13" key="1">
    <citation type="submission" date="2014-03" db="EMBL/GenBank/DDBJ databases">
        <authorList>
            <person name="Casaregola S."/>
        </authorList>
    </citation>
    <scope>NUCLEOTIDE SEQUENCE [LARGE SCALE GENOMIC DNA]</scope>
    <source>
        <strain evidence="13">CLIB 918</strain>
    </source>
</reference>
<evidence type="ECO:0000313" key="14">
    <source>
        <dbReference type="Proteomes" id="UP000242525"/>
    </source>
</evidence>
<keyword evidence="14" id="KW-1185">Reference proteome</keyword>
<comment type="function">
    <text evidence="11">Converts protoheme IX and farnesyl diphosphate to heme O.</text>
</comment>
<comment type="subcellular location">
    <subcellularLocation>
        <location evidence="1">Mitochondrion membrane</location>
        <topology evidence="1">Multi-pass membrane protein</topology>
    </subcellularLocation>
</comment>
<dbReference type="InterPro" id="IPR044878">
    <property type="entry name" value="UbiA_sf"/>
</dbReference>
<dbReference type="NCBIfam" id="TIGR01473">
    <property type="entry name" value="cyoE_ctaB"/>
    <property type="match status" value="1"/>
</dbReference>
<keyword evidence="7 11" id="KW-0496">Mitochondrion</keyword>
<keyword evidence="4 12" id="KW-0812">Transmembrane</keyword>
<dbReference type="GO" id="GO:0008495">
    <property type="term" value="F:protoheme IX farnesyltransferase activity"/>
    <property type="evidence" value="ECO:0007669"/>
    <property type="project" value="InterPro"/>
</dbReference>
<evidence type="ECO:0000313" key="13">
    <source>
        <dbReference type="EMBL" id="CDO52396.1"/>
    </source>
</evidence>
<dbReference type="Pfam" id="PF01040">
    <property type="entry name" value="UbiA"/>
    <property type="match status" value="1"/>
</dbReference>
<evidence type="ECO:0000256" key="3">
    <source>
        <dbReference type="ARBA" id="ARBA00022679"/>
    </source>
</evidence>
<evidence type="ECO:0000256" key="2">
    <source>
        <dbReference type="ARBA" id="ARBA00016335"/>
    </source>
</evidence>
<keyword evidence="8 11" id="KW-0350">Heme biosynthesis</keyword>
<keyword evidence="5" id="KW-0809">Transit peptide</keyword>
<dbReference type="OrthoDB" id="5211at2759"/>
<keyword evidence="9 11" id="KW-0472">Membrane</keyword>
<evidence type="ECO:0000256" key="7">
    <source>
        <dbReference type="ARBA" id="ARBA00023128"/>
    </source>
</evidence>
<evidence type="ECO:0000256" key="6">
    <source>
        <dbReference type="ARBA" id="ARBA00022989"/>
    </source>
</evidence>
<dbReference type="GO" id="GO:0006784">
    <property type="term" value="P:heme A biosynthetic process"/>
    <property type="evidence" value="ECO:0007669"/>
    <property type="project" value="TreeGrafter"/>
</dbReference>
<dbReference type="GO" id="GO:0031966">
    <property type="term" value="C:mitochondrial membrane"/>
    <property type="evidence" value="ECO:0007669"/>
    <property type="project" value="UniProtKB-SubCell"/>
</dbReference>
<protein>
    <recommendedName>
        <fullName evidence="2 11">Protoheme IX farnesyltransferase, mitochondrial</fullName>
        <ecNumber evidence="11">2.5.1.-</ecNumber>
    </recommendedName>
    <alternativeName>
        <fullName evidence="10 11">Heme O synthase</fullName>
    </alternativeName>
</protein>
<evidence type="ECO:0000256" key="11">
    <source>
        <dbReference type="PIRNR" id="PIRNR001773"/>
    </source>
</evidence>
<dbReference type="Proteomes" id="UP000242525">
    <property type="component" value="Unassembled WGS sequence"/>
</dbReference>
<dbReference type="PROSITE" id="PS00943">
    <property type="entry name" value="UBIA"/>
    <property type="match status" value="1"/>
</dbReference>
<proteinExistence type="inferred from homology"/>
<dbReference type="InterPro" id="IPR000537">
    <property type="entry name" value="UbiA_prenyltransferase"/>
</dbReference>
<dbReference type="Gene3D" id="1.10.357.140">
    <property type="entry name" value="UbiA prenyltransferase"/>
    <property type="match status" value="1"/>
</dbReference>